<proteinExistence type="predicted"/>
<reference evidence="1 2" key="1">
    <citation type="submission" date="2015-08" db="EMBL/GenBank/DDBJ databases">
        <title>Comparative genomics of the Campylobacter concisus group.</title>
        <authorList>
            <person name="Yee E."/>
            <person name="Chapman M.H."/>
            <person name="Huynh S."/>
            <person name="Bono J.L."/>
            <person name="On S.L."/>
            <person name="St Leger J."/>
            <person name="Foster G."/>
            <person name="Parker C.T."/>
            <person name="Miller W.G."/>
        </authorList>
    </citation>
    <scope>NUCLEOTIDE SEQUENCE [LARGE SCALE GENOMIC DNA]</scope>
    <source>
        <strain evidence="1 2">RM9337</strain>
    </source>
</reference>
<dbReference type="EMBL" id="LIWG01000013">
    <property type="protein sequence ID" value="MBE3608785.1"/>
    <property type="molecule type" value="Genomic_DNA"/>
</dbReference>
<accession>A0AAW3ZZ22</accession>
<gene>
    <name evidence="1" type="ORF">CCAL9337_08640</name>
</gene>
<comment type="caution">
    <text evidence="1">The sequence shown here is derived from an EMBL/GenBank/DDBJ whole genome shotgun (WGS) entry which is preliminary data.</text>
</comment>
<evidence type="ECO:0000313" key="1">
    <source>
        <dbReference type="EMBL" id="MBE3608785.1"/>
    </source>
</evidence>
<dbReference type="Proteomes" id="UP000650616">
    <property type="component" value="Unassembled WGS sequence"/>
</dbReference>
<evidence type="ECO:0000313" key="2">
    <source>
        <dbReference type="Proteomes" id="UP000650616"/>
    </source>
</evidence>
<dbReference type="RefSeq" id="WP_170017149.1">
    <property type="nucleotide sequence ID" value="NZ_CP012545.1"/>
</dbReference>
<sequence length="198" mass="22135">MIQYLLSAAREHNKELSEKEFITNGLYRESLEQIEKELEPFIFDGEACDNLAEGFVKFKELLEQIEKKSGGAFALLAAETLLMTPPFGLVATNDNLFFEMDNFYSDLCYASTEAASGGRNIAEARESLGIPQVKEFRTNLIYAGNPQKGQVFICELVVEIKSTGAVFGLPLIDVRFKTKTLRKMVGETMVDVVDNVEI</sequence>
<keyword evidence="2" id="KW-1185">Reference proteome</keyword>
<name>A0AAW3ZZ22_9BACT</name>
<dbReference type="AlphaFoldDB" id="A0AAW3ZZ22"/>
<organism evidence="1 2">
    <name type="scientific">Campylobacter californiensis</name>
    <dbReference type="NCBI Taxonomy" id="1032243"/>
    <lineage>
        <taxon>Bacteria</taxon>
        <taxon>Pseudomonadati</taxon>
        <taxon>Campylobacterota</taxon>
        <taxon>Epsilonproteobacteria</taxon>
        <taxon>Campylobacterales</taxon>
        <taxon>Campylobacteraceae</taxon>
        <taxon>Campylobacter</taxon>
    </lineage>
</organism>
<protein>
    <submittedName>
        <fullName evidence="1">Uncharacterized protein</fullName>
    </submittedName>
</protein>